<dbReference type="Proteomes" id="UP000216947">
    <property type="component" value="Unassembled WGS sequence"/>
</dbReference>
<feature type="domain" description="Tyr recombinase" evidence="3">
    <location>
        <begin position="89"/>
        <end position="261"/>
    </location>
</feature>
<sequence length="281" mass="31700">MQESYGQRDYETKVRHVAWWREQFAGRALRSLTADEIVAALPTHRRHKYGKPTLLAPATKNRYLATIRTLLNSCLDKPPKLTQYAEPRVRIRWEPPQVIAAVIQGITLPWLRDAAVVAVATGMRESELFGLTPSSVNLAGRSAWVSHDEAKSARARAVPLNDDAMAVIQRRLATASRYVFTRDDGDGRRVGKHDRRAFQRACAGAGVAHFKWHDLRHTWASWHVQRGTPLLVLKELGGWERIEMVQKYAHLAPSHLAAHAETVNFWSISNGQEKTPLVRAA</sequence>
<evidence type="ECO:0000259" key="3">
    <source>
        <dbReference type="PROSITE" id="PS51898"/>
    </source>
</evidence>
<dbReference type="GO" id="GO:0006310">
    <property type="term" value="P:DNA recombination"/>
    <property type="evidence" value="ECO:0007669"/>
    <property type="project" value="UniProtKB-KW"/>
</dbReference>
<dbReference type="PANTHER" id="PTHR30349:SF64">
    <property type="entry name" value="PROPHAGE INTEGRASE INTD-RELATED"/>
    <property type="match status" value="1"/>
</dbReference>
<dbReference type="InterPro" id="IPR002104">
    <property type="entry name" value="Integrase_catalytic"/>
</dbReference>
<dbReference type="GO" id="GO:0015074">
    <property type="term" value="P:DNA integration"/>
    <property type="evidence" value="ECO:0007669"/>
    <property type="project" value="UniProtKB-KW"/>
</dbReference>
<gene>
    <name evidence="4" type="ORF">CAL19_12570</name>
</gene>
<reference evidence="5" key="1">
    <citation type="submission" date="2017-05" db="EMBL/GenBank/DDBJ databases">
        <title>Complete and WGS of Bordetella genogroups.</title>
        <authorList>
            <person name="Spilker T."/>
            <person name="Lipuma J."/>
        </authorList>
    </citation>
    <scope>NUCLEOTIDE SEQUENCE [LARGE SCALE GENOMIC DNA]</scope>
    <source>
        <strain evidence="5">AU18089</strain>
    </source>
</reference>
<evidence type="ECO:0000256" key="1">
    <source>
        <dbReference type="ARBA" id="ARBA00022908"/>
    </source>
</evidence>
<organism evidence="4 5">
    <name type="scientific">Bordetella genomosp. 7</name>
    <dbReference type="NCBI Taxonomy" id="1416805"/>
    <lineage>
        <taxon>Bacteria</taxon>
        <taxon>Pseudomonadati</taxon>
        <taxon>Pseudomonadota</taxon>
        <taxon>Betaproteobacteria</taxon>
        <taxon>Burkholderiales</taxon>
        <taxon>Alcaligenaceae</taxon>
        <taxon>Bordetella</taxon>
    </lineage>
</organism>
<comment type="caution">
    <text evidence="4">The sequence shown here is derived from an EMBL/GenBank/DDBJ whole genome shotgun (WGS) entry which is preliminary data.</text>
</comment>
<keyword evidence="2" id="KW-0233">DNA recombination</keyword>
<dbReference type="InterPro" id="IPR011010">
    <property type="entry name" value="DNA_brk_join_enz"/>
</dbReference>
<dbReference type="InterPro" id="IPR050090">
    <property type="entry name" value="Tyrosine_recombinase_XerCD"/>
</dbReference>
<dbReference type="EMBL" id="NEVK01000006">
    <property type="protein sequence ID" value="OZI17911.1"/>
    <property type="molecule type" value="Genomic_DNA"/>
</dbReference>
<dbReference type="AlphaFoldDB" id="A0A261QYX0"/>
<evidence type="ECO:0000313" key="5">
    <source>
        <dbReference type="Proteomes" id="UP000216947"/>
    </source>
</evidence>
<accession>A0A261QYX0</accession>
<dbReference type="GO" id="GO:0003677">
    <property type="term" value="F:DNA binding"/>
    <property type="evidence" value="ECO:0007669"/>
    <property type="project" value="InterPro"/>
</dbReference>
<dbReference type="CDD" id="cd00796">
    <property type="entry name" value="INT_Rci_Hp1_C"/>
    <property type="match status" value="1"/>
</dbReference>
<dbReference type="Gene3D" id="1.10.443.10">
    <property type="entry name" value="Intergrase catalytic core"/>
    <property type="match status" value="1"/>
</dbReference>
<keyword evidence="1" id="KW-0229">DNA integration</keyword>
<dbReference type="InterPro" id="IPR013762">
    <property type="entry name" value="Integrase-like_cat_sf"/>
</dbReference>
<dbReference type="Pfam" id="PF00589">
    <property type="entry name" value="Phage_integrase"/>
    <property type="match status" value="1"/>
</dbReference>
<dbReference type="PANTHER" id="PTHR30349">
    <property type="entry name" value="PHAGE INTEGRASE-RELATED"/>
    <property type="match status" value="1"/>
</dbReference>
<proteinExistence type="predicted"/>
<dbReference type="SUPFAM" id="SSF56349">
    <property type="entry name" value="DNA breaking-rejoining enzymes"/>
    <property type="match status" value="1"/>
</dbReference>
<name>A0A261QYX0_9BORD</name>
<keyword evidence="5" id="KW-1185">Reference proteome</keyword>
<dbReference type="PROSITE" id="PS51898">
    <property type="entry name" value="TYR_RECOMBINASE"/>
    <property type="match status" value="1"/>
</dbReference>
<evidence type="ECO:0000256" key="2">
    <source>
        <dbReference type="ARBA" id="ARBA00023172"/>
    </source>
</evidence>
<evidence type="ECO:0000313" key="4">
    <source>
        <dbReference type="EMBL" id="OZI17911.1"/>
    </source>
</evidence>
<protein>
    <submittedName>
        <fullName evidence="4">Integrase</fullName>
    </submittedName>
</protein>